<feature type="transmembrane region" description="Helical" evidence="3">
    <location>
        <begin position="241"/>
        <end position="262"/>
    </location>
</feature>
<dbReference type="InterPro" id="IPR036291">
    <property type="entry name" value="NAD(P)-bd_dom_sf"/>
</dbReference>
<dbReference type="Pfam" id="PF02397">
    <property type="entry name" value="Bac_transf"/>
    <property type="match status" value="1"/>
</dbReference>
<keyword evidence="3" id="KW-1133">Transmembrane helix</keyword>
<dbReference type="PANTHER" id="PTHR30576:SF20">
    <property type="entry name" value="QUINOVOSAMINEPHOSPHOTRANSFERAE-RELATED"/>
    <property type="match status" value="1"/>
</dbReference>
<dbReference type="PANTHER" id="PTHR30576">
    <property type="entry name" value="COLANIC BIOSYNTHESIS UDP-GLUCOSE LIPID CARRIER TRANSFERASE"/>
    <property type="match status" value="1"/>
</dbReference>
<keyword evidence="3" id="KW-0812">Transmembrane</keyword>
<dbReference type="InterPro" id="IPR003362">
    <property type="entry name" value="Bact_transf"/>
</dbReference>
<dbReference type="GO" id="GO:0016780">
    <property type="term" value="F:phosphotransferase activity, for other substituted phosphate groups"/>
    <property type="evidence" value="ECO:0007669"/>
    <property type="project" value="TreeGrafter"/>
</dbReference>
<feature type="domain" description="Bacterial sugar transferase" evidence="4">
    <location>
        <begin position="2"/>
        <end position="193"/>
    </location>
</feature>
<keyword evidence="6" id="KW-1185">Reference proteome</keyword>
<proteinExistence type="inferred from homology"/>
<dbReference type="HOGENOM" id="CLU_579683_0_0_7"/>
<keyword evidence="5" id="KW-0808">Transferase</keyword>
<sequence>MKRLFDVVLSSLGLVLAGPFMLMIAGLIKIESPGPVFYRCTRVGKGSRLFGMLKFRTMVNNADSVGCSLCSNHDVRVTPFGALLRRTKLNELPQLINVLLGDMSLVGPRPEDPKFVKYYAELWEIVLSVEPGIVGPNQISNRNEDELLGAAEDPEEYYIHSLLPEKLKRDIEYVRTRGLAKDLRILYQGVYVTVFKALRLDMLRSRVRVMQLLCLDLIISVTAYILANMLRHETLPMIHQISGGIAVIMISNPVIFVLMGLYRCSLRFFSVPDLLLMGKICLLSGGWLVTCNYLLMLVPGHSRMVYILYPVIMVLLLGASRVVIRSTIERRECTNRESLSNRVIIYGAGRLGMETYKHLQFQPGIAVIGFVDDDARMKGKSILGTTVLGSGNDLPQLKILYGVDGVVIAFRPPSPETLRDVRQKCARAAVTDFLSPAALWKLPDMGNFATASESPHPKLRSVAGGSGGRDI</sequence>
<evidence type="ECO:0000259" key="4">
    <source>
        <dbReference type="Pfam" id="PF02397"/>
    </source>
</evidence>
<feature type="region of interest" description="Disordered" evidence="2">
    <location>
        <begin position="451"/>
        <end position="471"/>
    </location>
</feature>
<accession>I4BZP2</accession>
<dbReference type="eggNOG" id="COG2148">
    <property type="taxonomic scope" value="Bacteria"/>
</dbReference>
<evidence type="ECO:0000313" key="6">
    <source>
        <dbReference type="Proteomes" id="UP000006055"/>
    </source>
</evidence>
<feature type="transmembrane region" description="Helical" evidence="3">
    <location>
        <begin position="304"/>
        <end position="324"/>
    </location>
</feature>
<dbReference type="Gene3D" id="3.40.50.720">
    <property type="entry name" value="NAD(P)-binding Rossmann-like Domain"/>
    <property type="match status" value="1"/>
</dbReference>
<evidence type="ECO:0000256" key="2">
    <source>
        <dbReference type="SAM" id="MobiDB-lite"/>
    </source>
</evidence>
<keyword evidence="3" id="KW-0472">Membrane</keyword>
<evidence type="ECO:0000313" key="5">
    <source>
        <dbReference type="EMBL" id="AFM22783.1"/>
    </source>
</evidence>
<dbReference type="AlphaFoldDB" id="I4BZP2"/>
<dbReference type="RefSeq" id="WP_014807942.1">
    <property type="nucleotide sequence ID" value="NC_018025.1"/>
</dbReference>
<feature type="transmembrane region" description="Helical" evidence="3">
    <location>
        <begin position="274"/>
        <end position="298"/>
    </location>
</feature>
<evidence type="ECO:0000256" key="3">
    <source>
        <dbReference type="SAM" id="Phobius"/>
    </source>
</evidence>
<comment type="similarity">
    <text evidence="1">Belongs to the bacterial sugar transferase family.</text>
</comment>
<feature type="transmembrane region" description="Helical" evidence="3">
    <location>
        <begin position="12"/>
        <end position="30"/>
    </location>
</feature>
<dbReference type="PATRIC" id="fig|706587.4.peg.33"/>
<evidence type="ECO:0000256" key="1">
    <source>
        <dbReference type="ARBA" id="ARBA00006464"/>
    </source>
</evidence>
<dbReference type="Proteomes" id="UP000006055">
    <property type="component" value="Chromosome"/>
</dbReference>
<gene>
    <name evidence="5" type="ordered locus">Desti_0031</name>
</gene>
<dbReference type="SUPFAM" id="SSF51735">
    <property type="entry name" value="NAD(P)-binding Rossmann-fold domains"/>
    <property type="match status" value="1"/>
</dbReference>
<reference evidence="6" key="1">
    <citation type="submission" date="2012-06" db="EMBL/GenBank/DDBJ databases">
        <title>Complete sequence of chromosome of Desulfomonile tiedjei DSM 6799.</title>
        <authorList>
            <person name="Lucas S."/>
            <person name="Copeland A."/>
            <person name="Lapidus A."/>
            <person name="Glavina del Rio T."/>
            <person name="Dalin E."/>
            <person name="Tice H."/>
            <person name="Bruce D."/>
            <person name="Goodwin L."/>
            <person name="Pitluck S."/>
            <person name="Peters L."/>
            <person name="Ovchinnikova G."/>
            <person name="Zeytun A."/>
            <person name="Lu M."/>
            <person name="Kyrpides N."/>
            <person name="Mavromatis K."/>
            <person name="Ivanova N."/>
            <person name="Brettin T."/>
            <person name="Detter J.C."/>
            <person name="Han C."/>
            <person name="Larimer F."/>
            <person name="Land M."/>
            <person name="Hauser L."/>
            <person name="Markowitz V."/>
            <person name="Cheng J.-F."/>
            <person name="Hugenholtz P."/>
            <person name="Woyke T."/>
            <person name="Wu D."/>
            <person name="Spring S."/>
            <person name="Schroeder M."/>
            <person name="Brambilla E."/>
            <person name="Klenk H.-P."/>
            <person name="Eisen J.A."/>
        </authorList>
    </citation>
    <scope>NUCLEOTIDE SEQUENCE [LARGE SCALE GENOMIC DNA]</scope>
    <source>
        <strain evidence="6">ATCC 49306 / DSM 6799 / DCB-1</strain>
    </source>
</reference>
<organism evidence="5 6">
    <name type="scientific">Desulfomonile tiedjei (strain ATCC 49306 / DSM 6799 / DCB-1)</name>
    <dbReference type="NCBI Taxonomy" id="706587"/>
    <lineage>
        <taxon>Bacteria</taxon>
        <taxon>Pseudomonadati</taxon>
        <taxon>Thermodesulfobacteriota</taxon>
        <taxon>Desulfomonilia</taxon>
        <taxon>Desulfomonilales</taxon>
        <taxon>Desulfomonilaceae</taxon>
        <taxon>Desulfomonile</taxon>
    </lineage>
</organism>
<dbReference type="STRING" id="706587.Desti_0031"/>
<name>I4BZP2_DESTA</name>
<dbReference type="eggNOG" id="COG1086">
    <property type="taxonomic scope" value="Bacteria"/>
</dbReference>
<protein>
    <submittedName>
        <fullName evidence="5">Glycosyl transferase possibly involved in lipopolysaccharide synthesis</fullName>
    </submittedName>
</protein>
<dbReference type="EMBL" id="CP003360">
    <property type="protein sequence ID" value="AFM22783.1"/>
    <property type="molecule type" value="Genomic_DNA"/>
</dbReference>
<dbReference type="KEGG" id="dti:Desti_0031"/>